<feature type="domain" description="HD/PDEase" evidence="1">
    <location>
        <begin position="78"/>
        <end position="257"/>
    </location>
</feature>
<evidence type="ECO:0000313" key="3">
    <source>
        <dbReference type="Proteomes" id="UP000242447"/>
    </source>
</evidence>
<keyword evidence="2" id="KW-0614">Plasmid</keyword>
<dbReference type="Pfam" id="PF07514">
    <property type="entry name" value="TraI_2"/>
    <property type="match status" value="1"/>
</dbReference>
<reference evidence="2 3" key="1">
    <citation type="submission" date="2017-02" db="EMBL/GenBank/DDBJ databases">
        <title>Ketogulonicigenium robustum SPU B003 Genome sequencing and assembly.</title>
        <authorList>
            <person name="Li Y."/>
            <person name="Liu L."/>
            <person name="Wang C."/>
            <person name="Zhang M."/>
            <person name="Zhang T."/>
            <person name="Zhang Y."/>
        </authorList>
    </citation>
    <scope>NUCLEOTIDE SEQUENCE [LARGE SCALE GENOMIC DNA]</scope>
    <source>
        <strain evidence="2 3">SPU_B003</strain>
        <plasmid evidence="2 3">unnamed2</plasmid>
    </source>
</reference>
<organism evidence="2 3">
    <name type="scientific">Ketogulonicigenium robustum</name>
    <dbReference type="NCBI Taxonomy" id="92947"/>
    <lineage>
        <taxon>Bacteria</taxon>
        <taxon>Pseudomonadati</taxon>
        <taxon>Pseudomonadota</taxon>
        <taxon>Alphaproteobacteria</taxon>
        <taxon>Rhodobacterales</taxon>
        <taxon>Roseobacteraceae</taxon>
        <taxon>Ketogulonicigenium</taxon>
    </lineage>
</organism>
<dbReference type="Proteomes" id="UP000242447">
    <property type="component" value="Plasmid unnamed2"/>
</dbReference>
<dbReference type="AlphaFoldDB" id="A0A1W6P3S1"/>
<dbReference type="InterPro" id="IPR003607">
    <property type="entry name" value="HD/PDEase_dom"/>
</dbReference>
<protein>
    <submittedName>
        <fullName evidence="2">Conjugal transfer pilus assembly protein TraI</fullName>
    </submittedName>
</protein>
<dbReference type="KEGG" id="kro:BVG79_p2000012"/>
<proteinExistence type="predicted"/>
<gene>
    <name evidence="2" type="primary">traI</name>
    <name evidence="2" type="ORF">BVG79_p2000012</name>
</gene>
<geneLocation type="plasmid" evidence="2">
    <name>unnamed2</name>
</geneLocation>
<evidence type="ECO:0000313" key="2">
    <source>
        <dbReference type="EMBL" id="ARO16031.1"/>
    </source>
</evidence>
<dbReference type="CDD" id="cd00077">
    <property type="entry name" value="HDc"/>
    <property type="match status" value="1"/>
</dbReference>
<name>A0A1W6P3S1_9RHOB</name>
<dbReference type="RefSeq" id="WP_085787608.1">
    <property type="nucleotide sequence ID" value="NZ_CP019939.1"/>
</dbReference>
<dbReference type="OrthoDB" id="6190309at2"/>
<sequence>MFYDDRIILSYGRYLRNAQFRILHPHVTFGSYEQLIKEQLKKLPFLSHKETLLVRQMLRGGHDYMLCLPASSTHHHRTAGGLFYHSLETAGLAVDFFNSEFSKAVPSEAGDLAAFIAGFVHDLGKVRTMFKVYPANVQLQDLGFGEIEQPETDLPSWDPMAQSLWEWSQSFESPVTHLSLRYNQRPVIGHDTARGNGYWRQVVSDCLLESVSKRDEAYAEQLEGYLEGRLHRSPFVSAVKKADRRSVERDVNPLHRMEPKRSDLHAVRRFMEFAALSSWNNQYSMFIMADIWLGDQDLAIRVPLFRSRWRHMQTFREYLYGEDRYGAAYVDNGTPDIFYGILENHGVLRRVLPGMPDFSPIPSTYKPAPAFNATVVFADGDPAGGGREDLCYFPGGINIACEGLPVVRVILE</sequence>
<keyword evidence="3" id="KW-1185">Reference proteome</keyword>
<dbReference type="EMBL" id="CP019939">
    <property type="protein sequence ID" value="ARO16031.1"/>
    <property type="molecule type" value="Genomic_DNA"/>
</dbReference>
<dbReference type="InterPro" id="IPR011119">
    <property type="entry name" value="Unchr_helicase_relaxase_TraI"/>
</dbReference>
<dbReference type="Gene3D" id="1.10.3210.40">
    <property type="match status" value="1"/>
</dbReference>
<accession>A0A1W6P3S1</accession>
<evidence type="ECO:0000259" key="1">
    <source>
        <dbReference type="SMART" id="SM00471"/>
    </source>
</evidence>
<dbReference type="SMART" id="SM00471">
    <property type="entry name" value="HDc"/>
    <property type="match status" value="1"/>
</dbReference>